<dbReference type="PANTHER" id="PTHR43798">
    <property type="entry name" value="MONOACYLGLYCEROL LIPASE"/>
    <property type="match status" value="1"/>
</dbReference>
<dbReference type="AlphaFoldDB" id="A0A074JK67"/>
<evidence type="ECO:0000313" key="3">
    <source>
        <dbReference type="Proteomes" id="UP000027432"/>
    </source>
</evidence>
<dbReference type="PRINTS" id="PR00111">
    <property type="entry name" value="ABHYDROLASE"/>
</dbReference>
<dbReference type="RefSeq" id="WP_038072662.1">
    <property type="nucleotide sequence ID" value="NZ_AUND01000001.1"/>
</dbReference>
<dbReference type="STRING" id="1353537.TP2_01735"/>
<dbReference type="GO" id="GO:0016020">
    <property type="term" value="C:membrane"/>
    <property type="evidence" value="ECO:0007669"/>
    <property type="project" value="TreeGrafter"/>
</dbReference>
<dbReference type="InterPro" id="IPR029058">
    <property type="entry name" value="AB_hydrolase_fold"/>
</dbReference>
<dbReference type="InterPro" id="IPR000073">
    <property type="entry name" value="AB_hydrolase_1"/>
</dbReference>
<proteinExistence type="predicted"/>
<evidence type="ECO:0000313" key="2">
    <source>
        <dbReference type="EMBL" id="KEO56270.1"/>
    </source>
</evidence>
<dbReference type="Pfam" id="PF12697">
    <property type="entry name" value="Abhydrolase_6"/>
    <property type="match status" value="1"/>
</dbReference>
<dbReference type="InterPro" id="IPR050266">
    <property type="entry name" value="AB_hydrolase_sf"/>
</dbReference>
<accession>A0A074JK67</accession>
<dbReference type="Gene3D" id="3.40.50.1820">
    <property type="entry name" value="alpha/beta hydrolase"/>
    <property type="match status" value="1"/>
</dbReference>
<protein>
    <recommendedName>
        <fullName evidence="1">AB hydrolase-1 domain-containing protein</fullName>
    </recommendedName>
</protein>
<comment type="caution">
    <text evidence="2">The sequence shown here is derived from an EMBL/GenBank/DDBJ whole genome shotgun (WGS) entry which is preliminary data.</text>
</comment>
<reference evidence="2 3" key="1">
    <citation type="submission" date="2013-07" db="EMBL/GenBank/DDBJ databases">
        <title>Thioclava pacifica DSM 10166 Genome Sequencing.</title>
        <authorList>
            <person name="Lai Q."/>
            <person name="Shao Z."/>
        </authorList>
    </citation>
    <scope>NUCLEOTIDE SEQUENCE [LARGE SCALE GENOMIC DNA]</scope>
    <source>
        <strain evidence="2 3">DSM 10166</strain>
    </source>
</reference>
<gene>
    <name evidence="2" type="ORF">TP2_01735</name>
</gene>
<dbReference type="EMBL" id="AUND01000001">
    <property type="protein sequence ID" value="KEO56270.1"/>
    <property type="molecule type" value="Genomic_DNA"/>
</dbReference>
<dbReference type="OrthoDB" id="9804723at2"/>
<name>A0A074JK67_9RHOB</name>
<dbReference type="eggNOG" id="COG2267">
    <property type="taxonomic scope" value="Bacteria"/>
</dbReference>
<dbReference type="Proteomes" id="UP000027432">
    <property type="component" value="Unassembled WGS sequence"/>
</dbReference>
<sequence>MPRDLRQGAEVFWQSFGHGDRPAIAIHCTLGSSNLWAGALGPLANEISAFAFDQPGHGQSAPWRGDPAEPGAFQTQVTRIAASFIERPVDLIGHSFGASVALRIAVGAPEAVRSLTLIEPVLFAALPETDPDWIALRAKQDHFEELMAAGDYEPAARGFMRDWGTGQPWESYSEAHRERFIASMPMVENISRANFEDPARIARPDGIEQIDAPAMIIHGDRSPPTMPKVAEAIAARLPDVGVACVEGAGHMLPATHPEHCASLIAANLERS</sequence>
<organism evidence="2 3">
    <name type="scientific">Thioclava pacifica DSM 10166</name>
    <dbReference type="NCBI Taxonomy" id="1353537"/>
    <lineage>
        <taxon>Bacteria</taxon>
        <taxon>Pseudomonadati</taxon>
        <taxon>Pseudomonadota</taxon>
        <taxon>Alphaproteobacteria</taxon>
        <taxon>Rhodobacterales</taxon>
        <taxon>Paracoccaceae</taxon>
        <taxon>Thioclava</taxon>
    </lineage>
</organism>
<keyword evidence="3" id="KW-1185">Reference proteome</keyword>
<dbReference type="SUPFAM" id="SSF53474">
    <property type="entry name" value="alpha/beta-Hydrolases"/>
    <property type="match status" value="1"/>
</dbReference>
<evidence type="ECO:0000259" key="1">
    <source>
        <dbReference type="Pfam" id="PF12697"/>
    </source>
</evidence>
<feature type="domain" description="AB hydrolase-1" evidence="1">
    <location>
        <begin position="26"/>
        <end position="258"/>
    </location>
</feature>
<dbReference type="PANTHER" id="PTHR43798:SF33">
    <property type="entry name" value="HYDROLASE, PUTATIVE (AFU_ORTHOLOGUE AFUA_2G14860)-RELATED"/>
    <property type="match status" value="1"/>
</dbReference>